<gene>
    <name evidence="3" type="ORF">INS88_00510</name>
</gene>
<dbReference type="PANTHER" id="PTHR12598">
    <property type="entry name" value="COPPER HOMEOSTASIS PROTEIN CUTC"/>
    <property type="match status" value="1"/>
</dbReference>
<evidence type="ECO:0000313" key="3">
    <source>
        <dbReference type="EMBL" id="QOR45756.1"/>
    </source>
</evidence>
<dbReference type="PANTHER" id="PTHR12598:SF0">
    <property type="entry name" value="COPPER HOMEOSTASIS PROTEIN CUTC HOMOLOG"/>
    <property type="match status" value="1"/>
</dbReference>
<dbReference type="GO" id="GO:0005507">
    <property type="term" value="F:copper ion binding"/>
    <property type="evidence" value="ECO:0007669"/>
    <property type="project" value="TreeGrafter"/>
</dbReference>
<dbReference type="Gene3D" id="3.20.20.380">
    <property type="entry name" value="Copper homeostasis (CutC) domain"/>
    <property type="match status" value="1"/>
</dbReference>
<dbReference type="SUPFAM" id="SSF110395">
    <property type="entry name" value="CutC-like"/>
    <property type="match status" value="1"/>
</dbReference>
<dbReference type="InterPro" id="IPR036822">
    <property type="entry name" value="CutC-like_dom_sf"/>
</dbReference>
<name>A0A7M1QV68_9ACTO</name>
<dbReference type="RefSeq" id="WP_197551244.1">
    <property type="nucleotide sequence ID" value="NZ_CP063213.1"/>
</dbReference>
<organism evidence="3 4">
    <name type="scientific">Trueperella pecoris</name>
    <dbReference type="NCBI Taxonomy" id="2733571"/>
    <lineage>
        <taxon>Bacteria</taxon>
        <taxon>Bacillati</taxon>
        <taxon>Actinomycetota</taxon>
        <taxon>Actinomycetes</taxon>
        <taxon>Actinomycetales</taxon>
        <taxon>Actinomycetaceae</taxon>
        <taxon>Trueperella</taxon>
    </lineage>
</organism>
<dbReference type="Proteomes" id="UP000595053">
    <property type="component" value="Chromosome"/>
</dbReference>
<dbReference type="EMBL" id="CP063213">
    <property type="protein sequence ID" value="QOR45756.1"/>
    <property type="molecule type" value="Genomic_DNA"/>
</dbReference>
<evidence type="ECO:0000256" key="1">
    <source>
        <dbReference type="ARBA" id="ARBA00007768"/>
    </source>
</evidence>
<evidence type="ECO:0000256" key="2">
    <source>
        <dbReference type="ARBA" id="ARBA00019014"/>
    </source>
</evidence>
<proteinExistence type="inferred from homology"/>
<dbReference type="InterPro" id="IPR005627">
    <property type="entry name" value="CutC-like"/>
</dbReference>
<accession>A0A8A5UFU1</accession>
<keyword evidence="4" id="KW-1185">Reference proteome</keyword>
<evidence type="ECO:0000313" key="4">
    <source>
        <dbReference type="Proteomes" id="UP000595053"/>
    </source>
</evidence>
<sequence>MLEIAVQDAAGARVALAAGADRVELCCALEVGGLTPSIAMVEACVVEGIPVCVLVRPRAGDFVYTEEEAAIVSNDVRWAVGRGAAAVVLGALRATGSGGVVGEPDHLELDVPMLRHWAEVARERNPEVDVVVHRCVDVLLGAGVPVEEVARQLDAIGGVTRVLTSGGADCAGDGAEVLADLAAELDRLGSGIAILAGGGVNPKSIPKLAEAGIKEFHLSARREIPTGATGPGGGASTRSVTDAQIVQAAARAVGIANGGPGRP</sequence>
<protein>
    <recommendedName>
        <fullName evidence="2">Copper homeostasis protein cutC homolog</fullName>
    </recommendedName>
</protein>
<dbReference type="AlphaFoldDB" id="A0A7M1QV68"/>
<accession>A0A7M1QV68</accession>
<comment type="similarity">
    <text evidence="1">Belongs to the CutC family.</text>
</comment>
<reference evidence="3 4" key="1">
    <citation type="submission" date="2020-10" db="EMBL/GenBank/DDBJ databases">
        <title>Trueperella pecoris sp. nov. isolated from bovine and porcine specimens.</title>
        <authorList>
            <person name="Schoenecker L."/>
            <person name="Schnydrig P."/>
            <person name="Brodard I."/>
            <person name="Thomann A."/>
            <person name="Hemphill A."/>
            <person name="Rodriguez-Campos S."/>
            <person name="Perreten V."/>
            <person name="Jores J."/>
            <person name="Kittl S."/>
        </authorList>
    </citation>
    <scope>NUCLEOTIDE SEQUENCE [LARGE SCALE GENOMIC DNA]</scope>
    <source>
        <strain evidence="3 4">15A0121</strain>
    </source>
</reference>
<dbReference type="Pfam" id="PF03932">
    <property type="entry name" value="CutC"/>
    <property type="match status" value="1"/>
</dbReference>